<organism evidence="3 4">
    <name type="scientific">Thermospira aquatica</name>
    <dbReference type="NCBI Taxonomy" id="2828656"/>
    <lineage>
        <taxon>Bacteria</taxon>
        <taxon>Pseudomonadati</taxon>
        <taxon>Spirochaetota</taxon>
        <taxon>Spirochaetia</taxon>
        <taxon>Brevinematales</taxon>
        <taxon>Thermospiraceae</taxon>
        <taxon>Thermospira</taxon>
    </lineage>
</organism>
<keyword evidence="2" id="KW-0812">Transmembrane</keyword>
<evidence type="ECO:0000313" key="4">
    <source>
        <dbReference type="Proteomes" id="UP001056539"/>
    </source>
</evidence>
<feature type="transmembrane region" description="Helical" evidence="2">
    <location>
        <begin position="48"/>
        <end position="68"/>
    </location>
</feature>
<proteinExistence type="predicted"/>
<evidence type="ECO:0000313" key="3">
    <source>
        <dbReference type="EMBL" id="URA09936.1"/>
    </source>
</evidence>
<dbReference type="AlphaFoldDB" id="A0AAX3BCD0"/>
<feature type="coiled-coil region" evidence="1">
    <location>
        <begin position="98"/>
        <end position="250"/>
    </location>
</feature>
<dbReference type="KEGG" id="taqu:KDW03_10715"/>
<reference evidence="3" key="2">
    <citation type="submission" date="2022-06" db="EMBL/GenBank/DDBJ databases">
        <title>Thermospira aquatica gen. nov., sp. nov.</title>
        <authorList>
            <person name="Ben Ali Gam Z."/>
            <person name="Labat M."/>
        </authorList>
    </citation>
    <scope>NUCLEOTIDE SEQUENCE</scope>
    <source>
        <strain evidence="3">F1F22</strain>
    </source>
</reference>
<reference evidence="3" key="1">
    <citation type="submission" date="2021-04" db="EMBL/GenBank/DDBJ databases">
        <authorList>
            <person name="Postec A."/>
        </authorList>
    </citation>
    <scope>NUCLEOTIDE SEQUENCE</scope>
    <source>
        <strain evidence="3">F1F22</strain>
    </source>
</reference>
<evidence type="ECO:0000256" key="1">
    <source>
        <dbReference type="SAM" id="Coils"/>
    </source>
</evidence>
<name>A0AAX3BCD0_9SPIR</name>
<keyword evidence="2" id="KW-0472">Membrane</keyword>
<evidence type="ECO:0000256" key="2">
    <source>
        <dbReference type="SAM" id="Phobius"/>
    </source>
</evidence>
<dbReference type="Proteomes" id="UP001056539">
    <property type="component" value="Chromosome"/>
</dbReference>
<keyword evidence="2" id="KW-1133">Transmembrane helix</keyword>
<dbReference type="RefSeq" id="WP_271435068.1">
    <property type="nucleotide sequence ID" value="NZ_CP073355.1"/>
</dbReference>
<protein>
    <submittedName>
        <fullName evidence="3">Uncharacterized protein</fullName>
    </submittedName>
</protein>
<dbReference type="EMBL" id="CP073355">
    <property type="protein sequence ID" value="URA09936.1"/>
    <property type="molecule type" value="Genomic_DNA"/>
</dbReference>
<sequence length="449" mass="53428">MDHDKQITQWIHDPKSYFLAEDIAYEGERPPLYILEEEFAKTKKNRPYFLYFIMFLVSVVVVAFSLFVTKWYREKASKIEVQVADFQDLNLKEVLASYAKSLDELSQAKFELDALRQEYRDFQARVRQRRLQEELLLEQQDLSEEEKLTRLAQIATNAQQELKKLDEKYLPQIEEKQKRVAELEQTSSQYQKEVKGAAGKMRAVDDTRQVYEARLKQQQEYYQNQLNEQKRRYEREKEDLKKYYEKLMQTIVMRYNPLFTTQELQEALQYRVDIKTPLPVWADVIKQHRLGFSVDELYRQVRYQETIMKRLLLVPYTNSVALAIPQVYRLSLALRNEYENLGKVVGGVLSEREQLWKRINDGLVRVARERGEIGLVISSQQPALVVIDPIYAVKTGDIGYIFRQDSQMIAKVQFRLSNYQSIFVEPIEWYDTKKEFQVFDRVVLKLRGE</sequence>
<keyword evidence="4" id="KW-1185">Reference proteome</keyword>
<keyword evidence="1" id="KW-0175">Coiled coil</keyword>
<gene>
    <name evidence="3" type="ORF">KDW03_10715</name>
</gene>
<accession>A0AAX3BCD0</accession>